<dbReference type="Pfam" id="PF20479">
    <property type="entry name" value="TMEM128"/>
    <property type="match status" value="1"/>
</dbReference>
<feature type="transmembrane region" description="Helical" evidence="1">
    <location>
        <begin position="92"/>
        <end position="111"/>
    </location>
</feature>
<feature type="transmembrane region" description="Helical" evidence="1">
    <location>
        <begin position="49"/>
        <end position="72"/>
    </location>
</feature>
<accession>A0ABP1E9R1</accession>
<evidence type="ECO:0000313" key="3">
    <source>
        <dbReference type="Proteomes" id="UP001497453"/>
    </source>
</evidence>
<reference evidence="3" key="1">
    <citation type="submission" date="2024-04" db="EMBL/GenBank/DDBJ databases">
        <authorList>
            <person name="Shaw F."/>
            <person name="Minotto A."/>
        </authorList>
    </citation>
    <scope>NUCLEOTIDE SEQUENCE [LARGE SCALE GENOMIC DNA]</scope>
</reference>
<protein>
    <submittedName>
        <fullName evidence="2">Uncharacterized protein</fullName>
    </submittedName>
</protein>
<keyword evidence="1" id="KW-0812">Transmembrane</keyword>
<evidence type="ECO:0000256" key="1">
    <source>
        <dbReference type="SAM" id="Phobius"/>
    </source>
</evidence>
<gene>
    <name evidence="2" type="ORF">GFSPODELE1_LOCUS10900</name>
</gene>
<evidence type="ECO:0000313" key="2">
    <source>
        <dbReference type="EMBL" id="CAL1716750.1"/>
    </source>
</evidence>
<dbReference type="InterPro" id="IPR033579">
    <property type="entry name" value="TMEM128"/>
</dbReference>
<sequence>MSTILASLSRHTLRQLKFILPGGLITYYLNTHQEFLRIYDVEGGLARTLASASLASASVTFALFMYILLFPIIRGEQPNYRHWRDSGVLSRVIPILTASILLGWTLLAYVLGRWSSLGYIEGVIGASGLYALAFGLLGLIPAPKVYRH</sequence>
<keyword evidence="1" id="KW-1133">Transmembrane helix</keyword>
<feature type="transmembrane region" description="Helical" evidence="1">
    <location>
        <begin position="117"/>
        <end position="140"/>
    </location>
</feature>
<organism evidence="2 3">
    <name type="scientific">Somion occarium</name>
    <dbReference type="NCBI Taxonomy" id="3059160"/>
    <lineage>
        <taxon>Eukaryota</taxon>
        <taxon>Fungi</taxon>
        <taxon>Dikarya</taxon>
        <taxon>Basidiomycota</taxon>
        <taxon>Agaricomycotina</taxon>
        <taxon>Agaricomycetes</taxon>
        <taxon>Polyporales</taxon>
        <taxon>Cerrenaceae</taxon>
        <taxon>Somion</taxon>
    </lineage>
</organism>
<dbReference type="Proteomes" id="UP001497453">
    <property type="component" value="Chromosome 9"/>
</dbReference>
<name>A0ABP1E9R1_9APHY</name>
<keyword evidence="1" id="KW-0472">Membrane</keyword>
<dbReference type="EMBL" id="OZ037952">
    <property type="protein sequence ID" value="CAL1716750.1"/>
    <property type="molecule type" value="Genomic_DNA"/>
</dbReference>
<keyword evidence="3" id="KW-1185">Reference proteome</keyword>
<proteinExistence type="predicted"/>